<evidence type="ECO:0000259" key="17">
    <source>
        <dbReference type="PROSITE" id="PS51562"/>
    </source>
</evidence>
<evidence type="ECO:0000256" key="15">
    <source>
        <dbReference type="PIRSR" id="PIRSR028762-2"/>
    </source>
</evidence>
<dbReference type="CDD" id="cd02440">
    <property type="entry name" value="AdoMet_MTases"/>
    <property type="match status" value="1"/>
</dbReference>
<evidence type="ECO:0000256" key="16">
    <source>
        <dbReference type="SAM" id="MobiDB-lite"/>
    </source>
</evidence>
<dbReference type="PANTHER" id="PTHR12189">
    <property type="entry name" value="MRNA GUANINE-7- METHYLTRANSFERASE"/>
    <property type="match status" value="1"/>
</dbReference>
<keyword evidence="8 15" id="KW-0506">mRNA capping</keyword>
<evidence type="ECO:0000256" key="3">
    <source>
        <dbReference type="ARBA" id="ARBA00022603"/>
    </source>
</evidence>
<evidence type="ECO:0000256" key="1">
    <source>
        <dbReference type="ARBA" id="ARBA00004123"/>
    </source>
</evidence>
<evidence type="ECO:0000256" key="6">
    <source>
        <dbReference type="ARBA" id="ARBA00022691"/>
    </source>
</evidence>
<feature type="domain" description="MRNA cap 0 methyltransferase" evidence="17">
    <location>
        <begin position="49"/>
        <end position="313"/>
    </location>
</feature>
<keyword evidence="19" id="KW-1185">Reference proteome</keyword>
<organism evidence="18 19">
    <name type="scientific">Coemansia biformis</name>
    <dbReference type="NCBI Taxonomy" id="1286918"/>
    <lineage>
        <taxon>Eukaryota</taxon>
        <taxon>Fungi</taxon>
        <taxon>Fungi incertae sedis</taxon>
        <taxon>Zoopagomycota</taxon>
        <taxon>Kickxellomycotina</taxon>
        <taxon>Kickxellomycetes</taxon>
        <taxon>Kickxellales</taxon>
        <taxon>Kickxellaceae</taxon>
        <taxon>Coemansia</taxon>
    </lineage>
</organism>
<feature type="region of interest" description="Disordered" evidence="16">
    <location>
        <begin position="1"/>
        <end position="25"/>
    </location>
</feature>
<evidence type="ECO:0000256" key="10">
    <source>
        <dbReference type="ARBA" id="ARBA00032772"/>
    </source>
</evidence>
<evidence type="ECO:0000256" key="8">
    <source>
        <dbReference type="ARBA" id="ARBA00023042"/>
    </source>
</evidence>
<feature type="site" description="mRNA cap binding" evidence="15">
    <location>
        <position position="114"/>
    </location>
</feature>
<comment type="catalytic activity">
    <reaction evidence="12">
        <text>a 5'-end (5'-triphosphoguanosine)-ribonucleoside in mRNA + S-adenosyl-L-methionine = a 5'-end (N(7)-methyl 5'-triphosphoguanosine)-ribonucleoside in mRNA + S-adenosyl-L-homocysteine</text>
        <dbReference type="Rhea" id="RHEA:67008"/>
        <dbReference type="Rhea" id="RHEA-COMP:17166"/>
        <dbReference type="Rhea" id="RHEA-COMP:17167"/>
        <dbReference type="ChEBI" id="CHEBI:57856"/>
        <dbReference type="ChEBI" id="CHEBI:59789"/>
        <dbReference type="ChEBI" id="CHEBI:156461"/>
        <dbReference type="ChEBI" id="CHEBI:167617"/>
        <dbReference type="EC" id="2.1.1.56"/>
    </reaction>
</comment>
<evidence type="ECO:0000256" key="9">
    <source>
        <dbReference type="ARBA" id="ARBA00023242"/>
    </source>
</evidence>
<evidence type="ECO:0000313" key="18">
    <source>
        <dbReference type="EMBL" id="KAJ1735306.1"/>
    </source>
</evidence>
<evidence type="ECO:0000313" key="19">
    <source>
        <dbReference type="Proteomes" id="UP001143981"/>
    </source>
</evidence>
<sequence length="314" mass="36315">MDRPSYVRDRPNAEADNADLYHKPSSNSATVAKHYNEIRELGVEGRLYTKITGLRLFNNWVKSCLIRQYTKRGNKVLDLGCGKGGDLRKWSMSNISEYVGMDIADVSVGQAQRRYKEMNNNRFEARFYAQDCYGEPLEKTLRPVDYKADVVSTQFCLHYAFESEAKARQMMANVSTHMEPGAYFMCTIPNANWLEKKRRVLGDSFGNSVYRVEFAPGKATRFGTAYSFSLDEAVQDCTEYLVHMPSFVQLAGEYGLELKDCIGFHHYYTQQMQRDDATGLFWRMRVIDEERPEISKDEWEAIGIYLVVVFRKMQ</sequence>
<feature type="binding site" evidence="14">
    <location>
        <position position="159"/>
    </location>
    <ligand>
        <name>S-adenosyl-L-methionine</name>
        <dbReference type="ChEBI" id="CHEBI:59789"/>
    </ligand>
</feature>
<feature type="binding site" evidence="14">
    <location>
        <position position="80"/>
    </location>
    <ligand>
        <name>S-adenosyl-L-methionine</name>
        <dbReference type="ChEBI" id="CHEBI:59789"/>
    </ligand>
</feature>
<feature type="binding site" evidence="14">
    <location>
        <position position="131"/>
    </location>
    <ligand>
        <name>S-adenosyl-L-methionine</name>
        <dbReference type="ChEBI" id="CHEBI:59789"/>
    </ligand>
</feature>
<keyword evidence="7" id="KW-0694">RNA-binding</keyword>
<dbReference type="InterPro" id="IPR029063">
    <property type="entry name" value="SAM-dependent_MTases_sf"/>
</dbReference>
<comment type="caution">
    <text evidence="18">The sequence shown here is derived from an EMBL/GenBank/DDBJ whole genome shotgun (WGS) entry which is preliminary data.</text>
</comment>
<feature type="binding site" evidence="15">
    <location>
        <begin position="58"/>
        <end position="59"/>
    </location>
    <ligand>
        <name>mRNA</name>
        <dbReference type="ChEBI" id="CHEBI:33699"/>
    </ligand>
</feature>
<dbReference type="PIRSF" id="PIRSF028762">
    <property type="entry name" value="ABD1"/>
    <property type="match status" value="1"/>
</dbReference>
<dbReference type="GO" id="GO:0005634">
    <property type="term" value="C:nucleus"/>
    <property type="evidence" value="ECO:0007669"/>
    <property type="project" value="UniProtKB-SubCell"/>
</dbReference>
<feature type="binding site" evidence="14">
    <location>
        <position position="102"/>
    </location>
    <ligand>
        <name>S-adenosyl-L-methionine</name>
        <dbReference type="ChEBI" id="CHEBI:59789"/>
    </ligand>
</feature>
<gene>
    <name evidence="18" type="primary">ABD1</name>
    <name evidence="18" type="ORF">LPJ61_000619</name>
</gene>
<keyword evidence="4" id="KW-0507">mRNA processing</keyword>
<dbReference type="InterPro" id="IPR039753">
    <property type="entry name" value="RG7MT1"/>
</dbReference>
<dbReference type="InterPro" id="IPR004971">
    <property type="entry name" value="mRNA_G-N7_MeTrfase_dom"/>
</dbReference>
<keyword evidence="6" id="KW-0949">S-adenosyl-L-methionine</keyword>
<dbReference type="Proteomes" id="UP001143981">
    <property type="component" value="Unassembled WGS sequence"/>
</dbReference>
<dbReference type="SUPFAM" id="SSF53335">
    <property type="entry name" value="S-adenosyl-L-methionine-dependent methyltransferases"/>
    <property type="match status" value="1"/>
</dbReference>
<dbReference type="EC" id="2.1.1.56" evidence="2"/>
<feature type="site" description="mRNA cap binding" evidence="15">
    <location>
        <position position="305"/>
    </location>
</feature>
<evidence type="ECO:0000256" key="2">
    <source>
        <dbReference type="ARBA" id="ARBA00011926"/>
    </source>
</evidence>
<dbReference type="GO" id="GO:0004482">
    <property type="term" value="F:mRNA 5'-cap (guanine-N7-)-methyltransferase activity"/>
    <property type="evidence" value="ECO:0007669"/>
    <property type="project" value="UniProtKB-EC"/>
</dbReference>
<protein>
    <recommendedName>
        <fullName evidence="13">mRNA cap guanine-N(7) methyltransferase</fullName>
        <ecNumber evidence="2">2.1.1.56</ecNumber>
    </recommendedName>
    <alternativeName>
        <fullName evidence="10">mRNA (guanine-N(7))-methyltransferase</fullName>
    </alternativeName>
    <alternativeName>
        <fullName evidence="11">mRNA cap methyltransferase</fullName>
    </alternativeName>
</protein>
<dbReference type="EMBL" id="JANBOI010000032">
    <property type="protein sequence ID" value="KAJ1735306.1"/>
    <property type="molecule type" value="Genomic_DNA"/>
</dbReference>
<name>A0A9W7YFX3_9FUNG</name>
<feature type="site" description="mRNA cap binding" evidence="15">
    <location>
        <position position="239"/>
    </location>
</feature>
<feature type="site" description="mRNA cap binding" evidence="15">
    <location>
        <position position="89"/>
    </location>
</feature>
<dbReference type="PROSITE" id="PS51562">
    <property type="entry name" value="RNA_CAP0_MT"/>
    <property type="match status" value="1"/>
</dbReference>
<dbReference type="PANTHER" id="PTHR12189:SF2">
    <property type="entry name" value="MRNA CAP GUANINE-N7 METHYLTRANSFERASE"/>
    <property type="match status" value="1"/>
</dbReference>
<dbReference type="InterPro" id="IPR016899">
    <property type="entry name" value="mRNA_G-N7_MeTrfase_euk"/>
</dbReference>
<accession>A0A9W7YFX3</accession>
<keyword evidence="5 18" id="KW-0808">Transferase</keyword>
<feature type="binding site" evidence="14">
    <location>
        <position position="62"/>
    </location>
    <ligand>
        <name>S-adenosyl-L-methionine</name>
        <dbReference type="ChEBI" id="CHEBI:59789"/>
    </ligand>
</feature>
<dbReference type="AlphaFoldDB" id="A0A9W7YFX3"/>
<dbReference type="Gene3D" id="3.40.50.150">
    <property type="entry name" value="Vaccinia Virus protein VP39"/>
    <property type="match status" value="1"/>
</dbReference>
<feature type="compositionally biased region" description="Basic and acidic residues" evidence="16">
    <location>
        <begin position="1"/>
        <end position="13"/>
    </location>
</feature>
<evidence type="ECO:0000256" key="11">
    <source>
        <dbReference type="ARBA" id="ARBA00033387"/>
    </source>
</evidence>
<comment type="subcellular location">
    <subcellularLocation>
        <location evidence="1">Nucleus</location>
    </subcellularLocation>
</comment>
<dbReference type="GO" id="GO:0003723">
    <property type="term" value="F:RNA binding"/>
    <property type="evidence" value="ECO:0007669"/>
    <property type="project" value="UniProtKB-KW"/>
</dbReference>
<evidence type="ECO:0000256" key="14">
    <source>
        <dbReference type="PIRSR" id="PIRSR028762-1"/>
    </source>
</evidence>
<dbReference type="Pfam" id="PF03291">
    <property type="entry name" value="mRNA_G-N7_MeTrfase"/>
    <property type="match status" value="1"/>
</dbReference>
<feature type="site" description="mRNA cap binding" evidence="15">
    <location>
        <position position="83"/>
    </location>
</feature>
<proteinExistence type="predicted"/>
<feature type="site" description="mRNA cap binding" evidence="15">
    <location>
        <position position="158"/>
    </location>
</feature>
<evidence type="ECO:0000256" key="7">
    <source>
        <dbReference type="ARBA" id="ARBA00022884"/>
    </source>
</evidence>
<keyword evidence="3 18" id="KW-0489">Methyltransferase</keyword>
<feature type="binding site" evidence="14">
    <location>
        <position position="154"/>
    </location>
    <ligand>
        <name>S-adenosyl-L-methionine</name>
        <dbReference type="ChEBI" id="CHEBI:59789"/>
    </ligand>
</feature>
<evidence type="ECO:0000256" key="4">
    <source>
        <dbReference type="ARBA" id="ARBA00022664"/>
    </source>
</evidence>
<evidence type="ECO:0000256" key="12">
    <source>
        <dbReference type="ARBA" id="ARBA00044712"/>
    </source>
</evidence>
<dbReference type="OrthoDB" id="10248867at2759"/>
<evidence type="ECO:0000256" key="13">
    <source>
        <dbReference type="ARBA" id="ARBA00049739"/>
    </source>
</evidence>
<keyword evidence="9" id="KW-0539">Nucleus</keyword>
<evidence type="ECO:0000256" key="5">
    <source>
        <dbReference type="ARBA" id="ARBA00022679"/>
    </source>
</evidence>
<reference evidence="18" key="1">
    <citation type="submission" date="2022-07" db="EMBL/GenBank/DDBJ databases">
        <title>Phylogenomic reconstructions and comparative analyses of Kickxellomycotina fungi.</title>
        <authorList>
            <person name="Reynolds N.K."/>
            <person name="Stajich J.E."/>
            <person name="Barry K."/>
            <person name="Grigoriev I.V."/>
            <person name="Crous P."/>
            <person name="Smith M.E."/>
        </authorList>
    </citation>
    <scope>NUCLEOTIDE SEQUENCE</scope>
    <source>
        <strain evidence="18">BCRC 34381</strain>
    </source>
</reference>